<organism evidence="3">
    <name type="scientific">uncultured marine group II/III euryarchaeote AD1000_91_C10</name>
    <dbReference type="NCBI Taxonomy" id="1457825"/>
    <lineage>
        <taxon>Archaea</taxon>
        <taxon>Methanobacteriati</taxon>
        <taxon>Methanobacteriota</taxon>
        <taxon>environmental samples</taxon>
    </lineage>
</organism>
<dbReference type="EMBL" id="KF900498">
    <property type="protein sequence ID" value="AIE97123.1"/>
    <property type="molecule type" value="Genomic_DNA"/>
</dbReference>
<dbReference type="GO" id="GO:0016740">
    <property type="term" value="F:transferase activity"/>
    <property type="evidence" value="ECO:0007669"/>
    <property type="project" value="UniProtKB-KW"/>
</dbReference>
<protein>
    <submittedName>
        <fullName evidence="3">Methionyl-tRNA formyltransferase</fullName>
    </submittedName>
</protein>
<evidence type="ECO:0000313" key="3">
    <source>
        <dbReference type="EMBL" id="AIE97123.1"/>
    </source>
</evidence>
<keyword evidence="1" id="KW-0472">Membrane</keyword>
<dbReference type="InterPro" id="IPR002376">
    <property type="entry name" value="Formyl_transf_N"/>
</dbReference>
<dbReference type="AlphaFoldDB" id="A0A075G0K6"/>
<keyword evidence="3" id="KW-0808">Transferase</keyword>
<dbReference type="SUPFAM" id="SSF53328">
    <property type="entry name" value="Formyltransferase"/>
    <property type="match status" value="1"/>
</dbReference>
<dbReference type="InterPro" id="IPR036477">
    <property type="entry name" value="Formyl_transf_N_sf"/>
</dbReference>
<evidence type="ECO:0000256" key="1">
    <source>
        <dbReference type="SAM" id="Phobius"/>
    </source>
</evidence>
<keyword evidence="1" id="KW-0812">Transmembrane</keyword>
<dbReference type="Gene3D" id="3.40.50.170">
    <property type="entry name" value="Formyl transferase, N-terminal domain"/>
    <property type="match status" value="1"/>
</dbReference>
<reference evidence="3" key="1">
    <citation type="journal article" date="2014" name="Genome Biol. Evol.">
        <title>Pangenome evidence for extensive interdomain horizontal transfer affecting lineage core and shell genes in uncultured planktonic thaumarchaeota and euryarchaeota.</title>
        <authorList>
            <person name="Deschamps P."/>
            <person name="Zivanovic Y."/>
            <person name="Moreira D."/>
            <person name="Rodriguez-Valera F."/>
            <person name="Lopez-Garcia P."/>
        </authorList>
    </citation>
    <scope>NUCLEOTIDE SEQUENCE</scope>
</reference>
<accession>A0A075G0K6</accession>
<evidence type="ECO:0000259" key="2">
    <source>
        <dbReference type="Pfam" id="PF00551"/>
    </source>
</evidence>
<feature type="transmembrane region" description="Helical" evidence="1">
    <location>
        <begin position="244"/>
        <end position="265"/>
    </location>
</feature>
<sequence>MKPHFVFMAIKEHPWGREMLSQLISAGLKPALIIEEDSEVGGIEREKFEFRIGDNEIGELISIQAKNNDIPVETVPIHNDEHCMEFIEKISPQMIIFGGTRIIRGKILEYGEKRDGVLNSHPGLLPECRGSASPAWSIYHDIPIGSSCHFCSSEIDAGDLVGKREIGMKRGETYQDACYKTLITAATLMKEALEAYSKGELNKMRKPQGESPNPVFRYDSDIEKESILKMKEERYACYVENDSAAAAIGEILMIIMTIIMAAVLLRSFT</sequence>
<proteinExistence type="predicted"/>
<keyword evidence="1" id="KW-1133">Transmembrane helix</keyword>
<dbReference type="Pfam" id="PF00551">
    <property type="entry name" value="Formyl_trans_N"/>
    <property type="match status" value="1"/>
</dbReference>
<name>A0A075G0K6_9EURY</name>
<feature type="domain" description="Formyl transferase N-terminal" evidence="2">
    <location>
        <begin position="80"/>
        <end position="181"/>
    </location>
</feature>